<reference evidence="1" key="2">
    <citation type="submission" date="2023-10" db="EMBL/GenBank/DDBJ databases">
        <authorList>
            <person name="Choi B."/>
        </authorList>
    </citation>
    <scope>NUCLEOTIDE SEQUENCE</scope>
    <source>
        <strain evidence="1">UMB0763</strain>
    </source>
</reference>
<dbReference type="RefSeq" id="WP_101678310.1">
    <property type="nucleotide sequence ID" value="NZ_CAMIHY010000051.1"/>
</dbReference>
<dbReference type="KEGG" id="cpyr:CYJ47_04485"/>
<evidence type="ECO:0000313" key="1">
    <source>
        <dbReference type="EMBL" id="WOT03033.1"/>
    </source>
</evidence>
<organism evidence="1 2">
    <name type="scientific">Corynebacterium pyruviciproducens</name>
    <dbReference type="NCBI Taxonomy" id="598660"/>
    <lineage>
        <taxon>Bacteria</taxon>
        <taxon>Bacillati</taxon>
        <taxon>Actinomycetota</taxon>
        <taxon>Actinomycetes</taxon>
        <taxon>Mycobacteriales</taxon>
        <taxon>Corynebacteriaceae</taxon>
        <taxon>Corynebacterium</taxon>
    </lineage>
</organism>
<evidence type="ECO:0000313" key="2">
    <source>
        <dbReference type="Proteomes" id="UP000234560"/>
    </source>
</evidence>
<sequence length="134" mass="14514">MATITFDVYMPAGQAPTLRSAFLHTARDLPGVAGTRLSVNVLPKPVLPEGAEELLAATYATTRHNPAVDEGESPTVVRFVILAPDFTGSVNQLAMRLSRVLTPAVNLPADRVLLENEQEFEVAAIYPWMVAAER</sequence>
<accession>A0AAF1BSR2</accession>
<dbReference type="AlphaFoldDB" id="A0AAF1BSR2"/>
<protein>
    <submittedName>
        <fullName evidence="1">Uncharacterized protein</fullName>
    </submittedName>
</protein>
<proteinExistence type="predicted"/>
<name>A0AAF1BSR2_9CORY</name>
<dbReference type="EMBL" id="CP136958">
    <property type="protein sequence ID" value="WOT03033.1"/>
    <property type="molecule type" value="Genomic_DNA"/>
</dbReference>
<reference evidence="1" key="1">
    <citation type="submission" date="2017-12" db="EMBL/GenBank/DDBJ databases">
        <authorList>
            <person name="Thomas-White K."/>
            <person name="Wolfe A.J."/>
        </authorList>
    </citation>
    <scope>NUCLEOTIDE SEQUENCE</scope>
    <source>
        <strain evidence="1">UMB0763</strain>
    </source>
</reference>
<dbReference type="Proteomes" id="UP000234560">
    <property type="component" value="Chromosome"/>
</dbReference>
<gene>
    <name evidence="1" type="ORF">CYJ47_04485</name>
</gene>